<evidence type="ECO:0000313" key="2">
    <source>
        <dbReference type="Proteomes" id="UP000037460"/>
    </source>
</evidence>
<name>A0A0M0JXU5_9EUKA</name>
<organism evidence="1 2">
    <name type="scientific">Chrysochromulina tobinii</name>
    <dbReference type="NCBI Taxonomy" id="1460289"/>
    <lineage>
        <taxon>Eukaryota</taxon>
        <taxon>Haptista</taxon>
        <taxon>Haptophyta</taxon>
        <taxon>Prymnesiophyceae</taxon>
        <taxon>Prymnesiales</taxon>
        <taxon>Chrysochromulinaceae</taxon>
        <taxon>Chrysochromulina</taxon>
    </lineage>
</organism>
<protein>
    <submittedName>
        <fullName evidence="1">Uncharacterized protein</fullName>
    </submittedName>
</protein>
<dbReference type="Proteomes" id="UP000037460">
    <property type="component" value="Unassembled WGS sequence"/>
</dbReference>
<reference evidence="2" key="1">
    <citation type="journal article" date="2015" name="PLoS Genet.">
        <title>Genome Sequence and Transcriptome Analyses of Chrysochromulina tobin: Metabolic Tools for Enhanced Algal Fitness in the Prominent Order Prymnesiales (Haptophyceae).</title>
        <authorList>
            <person name="Hovde B.T."/>
            <person name="Deodato C.R."/>
            <person name="Hunsperger H.M."/>
            <person name="Ryken S.A."/>
            <person name="Yost W."/>
            <person name="Jha R.K."/>
            <person name="Patterson J."/>
            <person name="Monnat R.J. Jr."/>
            <person name="Barlow S.B."/>
            <person name="Starkenburg S.R."/>
            <person name="Cattolico R.A."/>
        </authorList>
    </citation>
    <scope>NUCLEOTIDE SEQUENCE</scope>
    <source>
        <strain evidence="2">CCMP291</strain>
    </source>
</reference>
<dbReference type="EMBL" id="JWZX01002081">
    <property type="protein sequence ID" value="KOO31127.1"/>
    <property type="molecule type" value="Genomic_DNA"/>
</dbReference>
<proteinExistence type="predicted"/>
<gene>
    <name evidence="1" type="ORF">Ctob_002286</name>
</gene>
<accession>A0A0M0JXU5</accession>
<comment type="caution">
    <text evidence="1">The sequence shown here is derived from an EMBL/GenBank/DDBJ whole genome shotgun (WGS) entry which is preliminary data.</text>
</comment>
<dbReference type="AlphaFoldDB" id="A0A0M0JXU5"/>
<keyword evidence="2" id="KW-1185">Reference proteome</keyword>
<evidence type="ECO:0000313" key="1">
    <source>
        <dbReference type="EMBL" id="KOO31127.1"/>
    </source>
</evidence>
<sequence length="122" mass="13843">MRSWARQMYEELLEEFHETPGAKNRLAVEVFPLNAAVASAHGDCASSRVKRDTSLILLEVATNLFNTDVRELILRVRATAPAAVILFVAWPSQSWLKQMRSRETGWPCCDFKRILDACHVGR</sequence>